<dbReference type="OrthoDB" id="73402at2759"/>
<evidence type="ECO:0000313" key="1">
    <source>
        <dbReference type="EMBL" id="OQR85094.1"/>
    </source>
</evidence>
<protein>
    <recommendedName>
        <fullName evidence="3">BZIP domain-containing protein</fullName>
    </recommendedName>
</protein>
<reference evidence="1 2" key="1">
    <citation type="journal article" date="2014" name="Genome Biol. Evol.">
        <title>The secreted proteins of Achlya hypogyna and Thraustotheca clavata identify the ancestral oomycete secretome and reveal gene acquisitions by horizontal gene transfer.</title>
        <authorList>
            <person name="Misner I."/>
            <person name="Blouin N."/>
            <person name="Leonard G."/>
            <person name="Richards T.A."/>
            <person name="Lane C.E."/>
        </authorList>
    </citation>
    <scope>NUCLEOTIDE SEQUENCE [LARGE SCALE GENOMIC DNA]</scope>
    <source>
        <strain evidence="1 2">ATCC 48635</strain>
    </source>
</reference>
<dbReference type="AlphaFoldDB" id="A0A1V9YH74"/>
<organism evidence="1 2">
    <name type="scientific">Achlya hypogyna</name>
    <name type="common">Oomycete</name>
    <name type="synonym">Protoachlya hypogyna</name>
    <dbReference type="NCBI Taxonomy" id="1202772"/>
    <lineage>
        <taxon>Eukaryota</taxon>
        <taxon>Sar</taxon>
        <taxon>Stramenopiles</taxon>
        <taxon>Oomycota</taxon>
        <taxon>Saprolegniomycetes</taxon>
        <taxon>Saprolegniales</taxon>
        <taxon>Achlyaceae</taxon>
        <taxon>Achlya</taxon>
    </lineage>
</organism>
<accession>A0A1V9YH74</accession>
<proteinExistence type="predicted"/>
<keyword evidence="2" id="KW-1185">Reference proteome</keyword>
<evidence type="ECO:0008006" key="3">
    <source>
        <dbReference type="Google" id="ProtNLM"/>
    </source>
</evidence>
<sequence>MTETSESKRLRNRLKQKRHRDRFSAERDFLQAKLYMLRNTQRALLSKWAQAGEARRLAAAAAQSVMASRELKRQCHAIIMESRVMASWVAAYCNPPFTPKFAMTLAADAVARRNGLDWFTRHLYHNTDRVLHGFPPNGRSVAEPIALDPDSKYLELHCRYQRDVFLSLPETYNATRDAIWSILRGDTSRSFSEILDPEITKQIAPDMLYRRTAVCADESTYYACREFASENRVVFLFGNFGQDELQPTNTQWRSRLFWYVLERVAPHQTRFRMVWYNGPYVLGNEVLTWKDESAGMGLHVDEDDQAPFVAAIKAEAQPMFDDVVAAFDAALDGAEPKPFDCAAKI</sequence>
<evidence type="ECO:0000313" key="2">
    <source>
        <dbReference type="Proteomes" id="UP000243579"/>
    </source>
</evidence>
<dbReference type="Proteomes" id="UP000243579">
    <property type="component" value="Unassembled WGS sequence"/>
</dbReference>
<name>A0A1V9YH74_ACHHY</name>
<comment type="caution">
    <text evidence="1">The sequence shown here is derived from an EMBL/GenBank/DDBJ whole genome shotgun (WGS) entry which is preliminary data.</text>
</comment>
<dbReference type="EMBL" id="JNBR01001821">
    <property type="protein sequence ID" value="OQR85094.1"/>
    <property type="molecule type" value="Genomic_DNA"/>
</dbReference>
<gene>
    <name evidence="1" type="ORF">ACHHYP_12291</name>
</gene>